<evidence type="ECO:0000313" key="1">
    <source>
        <dbReference type="EMBL" id="CAD9001693.1"/>
    </source>
</evidence>
<dbReference type="EMBL" id="HBGA01035172">
    <property type="protein sequence ID" value="CAD9001693.1"/>
    <property type="molecule type" value="Transcribed_RNA"/>
</dbReference>
<reference evidence="1" key="1">
    <citation type="submission" date="2021-01" db="EMBL/GenBank/DDBJ databases">
        <authorList>
            <person name="Corre E."/>
            <person name="Pelletier E."/>
            <person name="Niang G."/>
            <person name="Scheremetjew M."/>
            <person name="Finn R."/>
            <person name="Kale V."/>
            <person name="Holt S."/>
            <person name="Cochrane G."/>
            <person name="Meng A."/>
            <person name="Brown T."/>
            <person name="Cohen L."/>
        </authorList>
    </citation>
    <scope>NUCLEOTIDE SEQUENCE</scope>
    <source>
        <strain evidence="1">NIES-381</strain>
    </source>
</reference>
<name>A0A7S1N734_9EUGL</name>
<gene>
    <name evidence="1" type="ORF">EGYM00392_LOCUS12774</name>
</gene>
<sequence>MFADAFELCFRHAEACQTFSHFFFGTWSGWPIIMIAFNPVRWAHSATSRVQPKEGRVPEWGGICSGPCSSEHPWCHFCFDSAYIPSSMHMPSASVVMTIANTSVCNHPFILNKISCFWELAPIKTPHPPLLVPGRWPMGPMKWSAHPE</sequence>
<organism evidence="1">
    <name type="scientific">Eutreptiella gymnastica</name>
    <dbReference type="NCBI Taxonomy" id="73025"/>
    <lineage>
        <taxon>Eukaryota</taxon>
        <taxon>Discoba</taxon>
        <taxon>Euglenozoa</taxon>
        <taxon>Euglenida</taxon>
        <taxon>Spirocuta</taxon>
        <taxon>Euglenophyceae</taxon>
        <taxon>Eutreptiales</taxon>
        <taxon>Eutreptiaceae</taxon>
        <taxon>Eutreptiella</taxon>
    </lineage>
</organism>
<proteinExistence type="predicted"/>
<accession>A0A7S1N734</accession>
<dbReference type="AlphaFoldDB" id="A0A7S1N734"/>
<protein>
    <submittedName>
        <fullName evidence="1">Uncharacterized protein</fullName>
    </submittedName>
</protein>